<accession>A0A7W9SW47</accession>
<evidence type="ECO:0000256" key="1">
    <source>
        <dbReference type="SAM" id="Phobius"/>
    </source>
</evidence>
<proteinExistence type="predicted"/>
<reference evidence="2 3" key="1">
    <citation type="submission" date="2020-08" db="EMBL/GenBank/DDBJ databases">
        <title>Genomic Encyclopedia of Type Strains, Phase IV (KMG-IV): sequencing the most valuable type-strain genomes for metagenomic binning, comparative biology and taxonomic classification.</title>
        <authorList>
            <person name="Goeker M."/>
        </authorList>
    </citation>
    <scope>NUCLEOTIDE SEQUENCE [LARGE SCALE GENOMIC DNA]</scope>
    <source>
        <strain evidence="2 3">DSM 23562</strain>
    </source>
</reference>
<dbReference type="Proteomes" id="UP000520814">
    <property type="component" value="Unassembled WGS sequence"/>
</dbReference>
<keyword evidence="1" id="KW-1133">Transmembrane helix</keyword>
<organism evidence="2 3">
    <name type="scientific">Armatimonas rosea</name>
    <dbReference type="NCBI Taxonomy" id="685828"/>
    <lineage>
        <taxon>Bacteria</taxon>
        <taxon>Bacillati</taxon>
        <taxon>Armatimonadota</taxon>
        <taxon>Armatimonadia</taxon>
        <taxon>Armatimonadales</taxon>
        <taxon>Armatimonadaceae</taxon>
        <taxon>Armatimonas</taxon>
    </lineage>
</organism>
<keyword evidence="3" id="KW-1185">Reference proteome</keyword>
<comment type="caution">
    <text evidence="2">The sequence shown here is derived from an EMBL/GenBank/DDBJ whole genome shotgun (WGS) entry which is preliminary data.</text>
</comment>
<evidence type="ECO:0000313" key="2">
    <source>
        <dbReference type="EMBL" id="MBB6053962.1"/>
    </source>
</evidence>
<keyword evidence="1" id="KW-0812">Transmembrane</keyword>
<name>A0A7W9SW47_ARMRO</name>
<evidence type="ECO:0008006" key="4">
    <source>
        <dbReference type="Google" id="ProtNLM"/>
    </source>
</evidence>
<feature type="transmembrane region" description="Helical" evidence="1">
    <location>
        <begin position="202"/>
        <end position="223"/>
    </location>
</feature>
<protein>
    <recommendedName>
        <fullName evidence="4">Tetratricopeptide repeat protein</fullName>
    </recommendedName>
</protein>
<keyword evidence="1" id="KW-0472">Membrane</keyword>
<sequence length="224" mass="25030">MQTQDSLNFSRIFSRIEKVIERCDALEREDAFRVEASGSRLISSDIAQIRSDASRLDDADLRRTATAMSYVLESRANYGMAVAKNEYVAVAREVTKRDKYLNEARIAANTALGYEKLPLAYFTLGRILVASGDKSDATIAFQQVIASRDSDLTPHALEAIRKIGTSSRLSKPKIIKFLKFLAVTILVNIVPINQFMSNMGMILAIIAVIWIITIIWSALTNFFN</sequence>
<dbReference type="AlphaFoldDB" id="A0A7W9SW47"/>
<feature type="transmembrane region" description="Helical" evidence="1">
    <location>
        <begin position="177"/>
        <end position="196"/>
    </location>
</feature>
<dbReference type="EMBL" id="JACHGW010000010">
    <property type="protein sequence ID" value="MBB6053962.1"/>
    <property type="molecule type" value="Genomic_DNA"/>
</dbReference>
<evidence type="ECO:0000313" key="3">
    <source>
        <dbReference type="Proteomes" id="UP000520814"/>
    </source>
</evidence>
<dbReference type="RefSeq" id="WP_184204044.1">
    <property type="nucleotide sequence ID" value="NZ_JACHGW010000010.1"/>
</dbReference>
<gene>
    <name evidence="2" type="ORF">HNQ39_005809</name>
</gene>